<dbReference type="RefSeq" id="WP_010624766.1">
    <property type="nucleotide sequence ID" value="NZ_AZFA01000021.1"/>
</dbReference>
<protein>
    <submittedName>
        <fullName evidence="1">Proteinase</fullName>
    </submittedName>
</protein>
<evidence type="ECO:0000313" key="1">
    <source>
        <dbReference type="EMBL" id="KRL66067.1"/>
    </source>
</evidence>
<dbReference type="STRING" id="1423815.FC27_GL001089"/>
<dbReference type="Proteomes" id="UP000051647">
    <property type="component" value="Unassembled WGS sequence"/>
</dbReference>
<reference evidence="1 2" key="1">
    <citation type="journal article" date="2015" name="Genome Announc.">
        <title>Expanding the biotechnology potential of lactobacilli through comparative genomics of 213 strains and associated genera.</title>
        <authorList>
            <person name="Sun Z."/>
            <person name="Harris H.M."/>
            <person name="McCann A."/>
            <person name="Guo C."/>
            <person name="Argimon S."/>
            <person name="Zhang W."/>
            <person name="Yang X."/>
            <person name="Jeffery I.B."/>
            <person name="Cooney J.C."/>
            <person name="Kagawa T.F."/>
            <person name="Liu W."/>
            <person name="Song Y."/>
            <person name="Salvetti E."/>
            <person name="Wrobel A."/>
            <person name="Rasinkangas P."/>
            <person name="Parkhill J."/>
            <person name="Rea M.C."/>
            <person name="O'Sullivan O."/>
            <person name="Ritari J."/>
            <person name="Douillard F.P."/>
            <person name="Paul Ross R."/>
            <person name="Yang R."/>
            <person name="Briner A.E."/>
            <person name="Felis G.E."/>
            <person name="de Vos W.M."/>
            <person name="Barrangou R."/>
            <person name="Klaenhammer T.R."/>
            <person name="Caufield P.W."/>
            <person name="Cui Y."/>
            <person name="Zhang H."/>
            <person name="O'Toole P.W."/>
        </authorList>
    </citation>
    <scope>NUCLEOTIDE SEQUENCE [LARGE SCALE GENOMIC DNA]</scope>
    <source>
        <strain evidence="1 2">DSM 14857</strain>
    </source>
</reference>
<sequence length="272" mass="30631">MKKFRGILITFAMIIGLVLPLFSNSVAEAKVVTDDEGQQVDIPDSYFVKDVAEKEKSAHQRADFYKPIFTYWADNPNTPLSSINADLAKKMPDFTTFNDFLDRYNRVSHSNGEGNRELFSALAHDPYEFILLGNHGFLDDESVRINSLIYGAIAKPSDMTVYNGTGNAKIQNALSLAFKEWEKDPRFHFRMVNDSQKAKVVVTDLNHDSTSAKSFEPGFQAIFLPTIVYQQCLVQGKIVLSPDIEKLDMNDPELIHTVIHEMGHAVGRPDLI</sequence>
<evidence type="ECO:0000313" key="2">
    <source>
        <dbReference type="Proteomes" id="UP000051647"/>
    </source>
</evidence>
<accession>A0A0R1SJE7</accession>
<comment type="caution">
    <text evidence="1">The sequence shown here is derived from an EMBL/GenBank/DDBJ whole genome shotgun (WGS) entry which is preliminary data.</text>
</comment>
<dbReference type="GO" id="GO:0008237">
    <property type="term" value="F:metallopeptidase activity"/>
    <property type="evidence" value="ECO:0007669"/>
    <property type="project" value="InterPro"/>
</dbReference>
<dbReference type="PATRIC" id="fig|1423815.3.peg.1113"/>
<gene>
    <name evidence="1" type="ORF">FC27_GL001089</name>
</gene>
<organism evidence="1 2">
    <name type="scientific">Companilactobacillus versmoldensis DSM 14857 = KCTC 3814</name>
    <dbReference type="NCBI Taxonomy" id="1423815"/>
    <lineage>
        <taxon>Bacteria</taxon>
        <taxon>Bacillati</taxon>
        <taxon>Bacillota</taxon>
        <taxon>Bacilli</taxon>
        <taxon>Lactobacillales</taxon>
        <taxon>Lactobacillaceae</taxon>
        <taxon>Companilactobacillus</taxon>
    </lineage>
</organism>
<dbReference type="Gene3D" id="3.40.390.10">
    <property type="entry name" value="Collagenase (Catalytic Domain)"/>
    <property type="match status" value="1"/>
</dbReference>
<dbReference type="EMBL" id="AZFA01000021">
    <property type="protein sequence ID" value="KRL66067.1"/>
    <property type="molecule type" value="Genomic_DNA"/>
</dbReference>
<dbReference type="AlphaFoldDB" id="A0A0R1SJE7"/>
<dbReference type="InterPro" id="IPR024079">
    <property type="entry name" value="MetalloPept_cat_dom_sf"/>
</dbReference>
<dbReference type="OrthoDB" id="2296354at2"/>
<name>A0A0R1SJE7_9LACO</name>
<proteinExistence type="predicted"/>
<dbReference type="SUPFAM" id="SSF55486">
    <property type="entry name" value="Metalloproteases ('zincins'), catalytic domain"/>
    <property type="match status" value="1"/>
</dbReference>
<keyword evidence="2" id="KW-1185">Reference proteome</keyword>